<comment type="caution">
    <text evidence="6">The sequence shown here is derived from an EMBL/GenBank/DDBJ whole genome shotgun (WGS) entry which is preliminary data.</text>
</comment>
<sequence>MALLDVSGLWYRYPRSSDGEDGVLRGADAHIEEGESVGIVGRNGSGKSTLLKVLANLLQPTSGELRFHGRPVKPNDHEYRSALNYCAGAPQGFYPRLTATENVRFFSGMKGRMLSSTEAVELLERVVLAKSADVKYAKFSLGMRQRLHLACLLLEPSAVWILDEPTTGLDREGVQMLEGILAEAHDKTRIIVSHDADFLSRVTTRTLALEEGVLTCSVSSSS</sequence>
<keyword evidence="3" id="KW-0201">Cytochrome c-type biogenesis</keyword>
<dbReference type="InterPro" id="IPR051782">
    <property type="entry name" value="ABC_Transporter_VariousFunc"/>
</dbReference>
<dbReference type="AlphaFoldDB" id="A0A9X1Q4F6"/>
<dbReference type="Gene3D" id="3.40.50.300">
    <property type="entry name" value="P-loop containing nucleotide triphosphate hydrolases"/>
    <property type="match status" value="1"/>
</dbReference>
<protein>
    <submittedName>
        <fullName evidence="6">Heme ABC exporter ATP-binding protein CcmA</fullName>
    </submittedName>
</protein>
<keyword evidence="4 6" id="KW-0067">ATP-binding</keyword>
<keyword evidence="7" id="KW-1185">Reference proteome</keyword>
<gene>
    <name evidence="6" type="primary">ccmA</name>
    <name evidence="6" type="ORF">L0P92_33670</name>
</gene>
<dbReference type="NCBIfam" id="TIGR01189">
    <property type="entry name" value="ccmA"/>
    <property type="match status" value="1"/>
</dbReference>
<dbReference type="GO" id="GO:0005524">
    <property type="term" value="F:ATP binding"/>
    <property type="evidence" value="ECO:0007669"/>
    <property type="project" value="UniProtKB-KW"/>
</dbReference>
<accession>A0A9X1Q4F6</accession>
<evidence type="ECO:0000256" key="2">
    <source>
        <dbReference type="ARBA" id="ARBA00022741"/>
    </source>
</evidence>
<dbReference type="InterPro" id="IPR005895">
    <property type="entry name" value="ABC_transptr_haem_export_CcmA"/>
</dbReference>
<dbReference type="GO" id="GO:0017004">
    <property type="term" value="P:cytochrome complex assembly"/>
    <property type="evidence" value="ECO:0007669"/>
    <property type="project" value="UniProtKB-KW"/>
</dbReference>
<dbReference type="RefSeq" id="WP_234766844.1">
    <property type="nucleotide sequence ID" value="NZ_JAKEIP010000215.1"/>
</dbReference>
<dbReference type="InterPro" id="IPR003593">
    <property type="entry name" value="AAA+_ATPase"/>
</dbReference>
<dbReference type="Proteomes" id="UP001139384">
    <property type="component" value="Unassembled WGS sequence"/>
</dbReference>
<dbReference type="GO" id="GO:0016887">
    <property type="term" value="F:ATP hydrolysis activity"/>
    <property type="evidence" value="ECO:0007669"/>
    <property type="project" value="InterPro"/>
</dbReference>
<keyword evidence="1" id="KW-0813">Transport</keyword>
<dbReference type="GO" id="GO:0022857">
    <property type="term" value="F:transmembrane transporter activity"/>
    <property type="evidence" value="ECO:0007669"/>
    <property type="project" value="InterPro"/>
</dbReference>
<dbReference type="InterPro" id="IPR027417">
    <property type="entry name" value="P-loop_NTPase"/>
</dbReference>
<evidence type="ECO:0000313" key="6">
    <source>
        <dbReference type="EMBL" id="MCF1598463.1"/>
    </source>
</evidence>
<name>A0A9X1Q4F6_STRM4</name>
<dbReference type="PANTHER" id="PTHR42939">
    <property type="entry name" value="ABC TRANSPORTER ATP-BINDING PROTEIN ALBC-RELATED"/>
    <property type="match status" value="1"/>
</dbReference>
<dbReference type="PROSITE" id="PS50893">
    <property type="entry name" value="ABC_TRANSPORTER_2"/>
    <property type="match status" value="1"/>
</dbReference>
<evidence type="ECO:0000256" key="1">
    <source>
        <dbReference type="ARBA" id="ARBA00022448"/>
    </source>
</evidence>
<dbReference type="EMBL" id="JAKEIP010000215">
    <property type="protein sequence ID" value="MCF1598463.1"/>
    <property type="molecule type" value="Genomic_DNA"/>
</dbReference>
<evidence type="ECO:0000259" key="5">
    <source>
        <dbReference type="PROSITE" id="PS50893"/>
    </source>
</evidence>
<keyword evidence="2" id="KW-0547">Nucleotide-binding</keyword>
<proteinExistence type="predicted"/>
<evidence type="ECO:0000256" key="3">
    <source>
        <dbReference type="ARBA" id="ARBA00022748"/>
    </source>
</evidence>
<organism evidence="6 7">
    <name type="scientific">Streptomyces muensis</name>
    <dbReference type="NCBI Taxonomy" id="1077944"/>
    <lineage>
        <taxon>Bacteria</taxon>
        <taxon>Bacillati</taxon>
        <taxon>Actinomycetota</taxon>
        <taxon>Actinomycetes</taxon>
        <taxon>Kitasatosporales</taxon>
        <taxon>Streptomycetaceae</taxon>
        <taxon>Streptomyces</taxon>
    </lineage>
</organism>
<feature type="domain" description="ABC transporter" evidence="5">
    <location>
        <begin position="4"/>
        <end position="222"/>
    </location>
</feature>
<dbReference type="PANTHER" id="PTHR42939:SF1">
    <property type="entry name" value="ABC TRANSPORTER ATP-BINDING PROTEIN ALBC-RELATED"/>
    <property type="match status" value="1"/>
</dbReference>
<dbReference type="Pfam" id="PF00005">
    <property type="entry name" value="ABC_tran"/>
    <property type="match status" value="1"/>
</dbReference>
<evidence type="ECO:0000256" key="4">
    <source>
        <dbReference type="ARBA" id="ARBA00022840"/>
    </source>
</evidence>
<dbReference type="InterPro" id="IPR003439">
    <property type="entry name" value="ABC_transporter-like_ATP-bd"/>
</dbReference>
<dbReference type="SUPFAM" id="SSF52540">
    <property type="entry name" value="P-loop containing nucleoside triphosphate hydrolases"/>
    <property type="match status" value="1"/>
</dbReference>
<dbReference type="CDD" id="cd03230">
    <property type="entry name" value="ABC_DR_subfamily_A"/>
    <property type="match status" value="1"/>
</dbReference>
<reference evidence="6" key="1">
    <citation type="submission" date="2022-01" db="EMBL/GenBank/DDBJ databases">
        <title>Draft Genome Sequences of Seven Type Strains of the Genus Streptomyces.</title>
        <authorList>
            <person name="Aziz S."/>
            <person name="Coretto E."/>
            <person name="Chronakova A."/>
            <person name="Sproer C."/>
            <person name="Huber K."/>
            <person name="Nouioui I."/>
            <person name="Gross H."/>
        </authorList>
    </citation>
    <scope>NUCLEOTIDE SEQUENCE</scope>
    <source>
        <strain evidence="6">DSM 103493</strain>
    </source>
</reference>
<dbReference type="SMART" id="SM00382">
    <property type="entry name" value="AAA"/>
    <property type="match status" value="1"/>
</dbReference>
<evidence type="ECO:0000313" key="7">
    <source>
        <dbReference type="Proteomes" id="UP001139384"/>
    </source>
</evidence>